<comment type="subcellular location">
    <subcellularLocation>
        <location evidence="1">Nucleus</location>
        <location evidence="1">Nuclear pore complex</location>
    </subcellularLocation>
</comment>
<dbReference type="PANTHER" id="PTHR15271:SF4">
    <property type="entry name" value="CHROMATIN ASSEMBLY FACTOR 1 SUBUNIT B"/>
    <property type="match status" value="1"/>
</dbReference>
<protein>
    <submittedName>
        <fullName evidence="15">Uncharacterized protein</fullName>
    </submittedName>
</protein>
<dbReference type="EMBL" id="HE797159">
    <property type="protein sequence ID" value="CCM04498.1"/>
    <property type="molecule type" value="Genomic_DNA"/>
</dbReference>
<keyword evidence="6" id="KW-0156">Chromatin regulator</keyword>
<evidence type="ECO:0000256" key="9">
    <source>
        <dbReference type="ARBA" id="ARBA00023242"/>
    </source>
</evidence>
<dbReference type="GO" id="GO:0033186">
    <property type="term" value="C:CAF-1 complex"/>
    <property type="evidence" value="ECO:0007669"/>
    <property type="project" value="TreeGrafter"/>
</dbReference>
<keyword evidence="5" id="KW-0227">DNA damage</keyword>
<evidence type="ECO:0000256" key="11">
    <source>
        <dbReference type="SAM" id="Coils"/>
    </source>
</evidence>
<evidence type="ECO:0000256" key="8">
    <source>
        <dbReference type="ARBA" id="ARBA00023204"/>
    </source>
</evidence>
<feature type="repeat" description="WD" evidence="10">
    <location>
        <begin position="765"/>
        <end position="806"/>
    </location>
</feature>
<feature type="compositionally biased region" description="Polar residues" evidence="12">
    <location>
        <begin position="106"/>
        <end position="131"/>
    </location>
</feature>
<dbReference type="HOGENOM" id="CLU_259508_0_0_1"/>
<evidence type="ECO:0000256" key="1">
    <source>
        <dbReference type="ARBA" id="ARBA00004567"/>
    </source>
</evidence>
<dbReference type="Pfam" id="PF13874">
    <property type="entry name" value="Nup54"/>
    <property type="match status" value="1"/>
</dbReference>
<sequence length="1325" mass="137675">MFSSFGNTQNASGNNTFGNSGQPPQQQQNSASNTGGSLFGGLGSSTNMTQPAAGGSSLFGNTNQQAPTAGSNSLFGNTATNTTASSQPGGSLFGNTGNQGGGSLFGGTQSNNQLAPSGLFGTSGTTNTPAGNSLFGSNTGNTNTAAGGLFGNTGNTGTSGGSFGNAASGNPGTTGTGLFGNTTGANNTNATGGGLFGNSTAGSNTGTAGGGIFGNPGGTGAGSTGGSLFGNTSATNTTGGSLFGNTAGGTGTNPVGGGLFGAAGGANANASGGGLFGTSTNSGTPSGGLFGSTTNPPTTGGGLFANSANAPSTSASGGLFGTQSQAGMSTNPSSLFGGSTLGQPPRQGLFGTSTLGGPTLLGSTAGNLLSSRAISSPGQHQPDALTQFMSLTQRIESIAQAWNPNASQCRFQHFFYNLVDPSQVHLYGRPPNATSDALWQKAVRENPDPSCLVPVLATGFDDLQKRVEAQSEQAAAHEQKLKELQTKIAALAQRHKVSNVTRLHRATALQTQLTHRVLKVVQHLHLLIPAVRSSAIRPEEEVLRAALEDIDQEVRRPGGIGRMRGKLNELWALVGAVTAARERDRKTAGTEWMVVDEEGLSQLAQVLATEQAGLAHLTKILQTNLKDLAVIQGTNPIPYKKARPTHEKHFATQSYRLATGGEDNHIRLWMVHPNILPQSVVGSATETPTPRPPRVEYLATLSRHSAAVNVVRFSPNGELIASAGDDGMIIIWSPTTSPHASSYGSDLSPEDLQYEKEHWKPRTSFRCTTMQVYDLAWSPTGEYIIAGSTDNCARIFTANEGKCVHEIAEHNHYVQGVAWDPLNEYIATQSSDRSMHVYSISQQDGILEVHAVGRNSRMVHRHSRTPSSRSRPRMFRRESTASETESVITSASEQLKEEEVATGSGYQHGGGMLLTPTASVPSTPSTSMFPPPSRRSSFSGSNAANSPNVHGRFGRSPSPMPALPAIRTQSAAASSWASVKLYGDESYSNFFRRLTFSPDGGLLLTPAGQFEDPSIIPGPSKTANNGKGEEQPTRGRKGNPTSNSESSNQAASSVYIYSRANFARPPIARLPGHKKASVAVKFSPILYEPRPGVFGLEYPEEPKTVVIEKGKEESINVDIAPPTPQIPYAEPLKLSPMNSASTSSIAAPSPRVAIPTTPQGAMMPSPALSATDSLRPPTPMASRGGTPAIAPTPTASIFSLSYRMLYAVATMDTVAIYDSQQAGPQTLQLQSIAHHHSLPLTSTSTVPTPMSTPSVQTIGLPIMSPVVSGKRKADVIETPLTPAPSMDESVLGTRSVGEDPGDAEAQGPPKKKRRAALTHIGDVGS</sequence>
<feature type="region of interest" description="Disordered" evidence="12">
    <location>
        <begin position="856"/>
        <end position="963"/>
    </location>
</feature>
<accession>J4GC72</accession>
<dbReference type="Gene3D" id="1.20.5.170">
    <property type="match status" value="1"/>
</dbReference>
<keyword evidence="9" id="KW-0539">Nucleus</keyword>
<gene>
    <name evidence="15" type="ORF">FIBRA_06678</name>
</gene>
<dbReference type="SUPFAM" id="SSF50978">
    <property type="entry name" value="WD40 repeat-like"/>
    <property type="match status" value="1"/>
</dbReference>
<dbReference type="InterPro" id="IPR055410">
    <property type="entry name" value="Beta-prop_CAF1B_HIR1"/>
</dbReference>
<dbReference type="GO" id="GO:0006281">
    <property type="term" value="P:DNA repair"/>
    <property type="evidence" value="ECO:0007669"/>
    <property type="project" value="UniProtKB-KW"/>
</dbReference>
<evidence type="ECO:0000256" key="5">
    <source>
        <dbReference type="ARBA" id="ARBA00022763"/>
    </source>
</evidence>
<keyword evidence="11" id="KW-0175">Coiled coil</keyword>
<feature type="compositionally biased region" description="Basic residues" evidence="12">
    <location>
        <begin position="857"/>
        <end position="874"/>
    </location>
</feature>
<feature type="region of interest" description="Disordered" evidence="12">
    <location>
        <begin position="1"/>
        <end position="139"/>
    </location>
</feature>
<dbReference type="InParanoid" id="J4GC72"/>
<keyword evidence="8" id="KW-0234">DNA repair</keyword>
<dbReference type="GO" id="GO:0005643">
    <property type="term" value="C:nuclear pore"/>
    <property type="evidence" value="ECO:0007669"/>
    <property type="project" value="UniProtKB-SubCell"/>
</dbReference>
<keyword evidence="7" id="KW-0653">Protein transport</keyword>
<feature type="region of interest" description="Disordered" evidence="12">
    <location>
        <begin position="1007"/>
        <end position="1050"/>
    </location>
</feature>
<feature type="coiled-coil region" evidence="11">
    <location>
        <begin position="460"/>
        <end position="494"/>
    </location>
</feature>
<feature type="compositionally biased region" description="Low complexity" evidence="12">
    <location>
        <begin position="18"/>
        <end position="36"/>
    </location>
</feature>
<organism evidence="15 16">
    <name type="scientific">Fibroporia radiculosa</name>
    <dbReference type="NCBI Taxonomy" id="599839"/>
    <lineage>
        <taxon>Eukaryota</taxon>
        <taxon>Fungi</taxon>
        <taxon>Dikarya</taxon>
        <taxon>Basidiomycota</taxon>
        <taxon>Agaricomycotina</taxon>
        <taxon>Agaricomycetes</taxon>
        <taxon>Polyporales</taxon>
        <taxon>Fibroporiaceae</taxon>
        <taxon>Fibroporia</taxon>
    </lineage>
</organism>
<keyword evidence="16" id="KW-1185">Reference proteome</keyword>
<dbReference type="SMART" id="SM00320">
    <property type="entry name" value="WD40"/>
    <property type="match status" value="4"/>
</dbReference>
<dbReference type="RefSeq" id="XP_012183781.1">
    <property type="nucleotide sequence ID" value="XM_012328391.1"/>
</dbReference>
<evidence type="ECO:0000313" key="16">
    <source>
        <dbReference type="Proteomes" id="UP000006352"/>
    </source>
</evidence>
<keyword evidence="7" id="KW-0813">Transport</keyword>
<dbReference type="Proteomes" id="UP000006352">
    <property type="component" value="Unassembled WGS sequence"/>
</dbReference>
<feature type="compositionally biased region" description="Polar residues" evidence="12">
    <location>
        <begin position="881"/>
        <end position="893"/>
    </location>
</feature>
<evidence type="ECO:0000259" key="14">
    <source>
        <dbReference type="Pfam" id="PF24105"/>
    </source>
</evidence>
<dbReference type="InterPro" id="IPR025712">
    <property type="entry name" value="Nup54_alpha-helical_dom"/>
</dbReference>
<dbReference type="InterPro" id="IPR045145">
    <property type="entry name" value="PTHR15271"/>
</dbReference>
<proteinExistence type="inferred from homology"/>
<evidence type="ECO:0000256" key="6">
    <source>
        <dbReference type="ARBA" id="ARBA00022853"/>
    </source>
</evidence>
<keyword evidence="7" id="KW-0509">mRNA transport</keyword>
<feature type="repeat" description="WD" evidence="10">
    <location>
        <begin position="807"/>
        <end position="848"/>
    </location>
</feature>
<feature type="repeat" description="WD" evidence="10">
    <location>
        <begin position="701"/>
        <end position="742"/>
    </location>
</feature>
<dbReference type="GO" id="GO:0006334">
    <property type="term" value="P:nucleosome assembly"/>
    <property type="evidence" value="ECO:0007669"/>
    <property type="project" value="TreeGrafter"/>
</dbReference>
<dbReference type="OrthoDB" id="71227at2759"/>
<feature type="region of interest" description="Disordered" evidence="12">
    <location>
        <begin position="277"/>
        <end position="308"/>
    </location>
</feature>
<dbReference type="PANTHER" id="PTHR15271">
    <property type="entry name" value="CHROMATIN ASSEMBLY FACTOR 1 SUBUNIT B"/>
    <property type="match status" value="1"/>
</dbReference>
<keyword evidence="3 10" id="KW-0853">WD repeat</keyword>
<dbReference type="InterPro" id="IPR036322">
    <property type="entry name" value="WD40_repeat_dom_sf"/>
</dbReference>
<keyword evidence="7" id="KW-0906">Nuclear pore complex</keyword>
<keyword evidence="7" id="KW-0811">Translocation</keyword>
<reference evidence="15 16" key="1">
    <citation type="journal article" date="2012" name="Appl. Environ. Microbiol.">
        <title>Short-read sequencing for genomic analysis of the brown rot fungus Fibroporia radiculosa.</title>
        <authorList>
            <person name="Tang J.D."/>
            <person name="Perkins A.D."/>
            <person name="Sonstegard T.S."/>
            <person name="Schroeder S.G."/>
            <person name="Burgess S.C."/>
            <person name="Diehl S.V."/>
        </authorList>
    </citation>
    <scope>NUCLEOTIDE SEQUENCE [LARGE SCALE GENOMIC DNA]</scope>
    <source>
        <strain evidence="15 16">TFFH 294</strain>
    </source>
</reference>
<evidence type="ECO:0000256" key="4">
    <source>
        <dbReference type="ARBA" id="ARBA00022737"/>
    </source>
</evidence>
<evidence type="ECO:0000256" key="10">
    <source>
        <dbReference type="PROSITE-ProRule" id="PRU00221"/>
    </source>
</evidence>
<evidence type="ECO:0000256" key="2">
    <source>
        <dbReference type="ARBA" id="ARBA00007306"/>
    </source>
</evidence>
<evidence type="ECO:0000256" key="7">
    <source>
        <dbReference type="ARBA" id="ARBA00023132"/>
    </source>
</evidence>
<comment type="similarity">
    <text evidence="2">Belongs to the WD repeat HIR1 family.</text>
</comment>
<feature type="compositionally biased region" description="Polar residues" evidence="12">
    <location>
        <begin position="58"/>
        <end position="96"/>
    </location>
</feature>
<dbReference type="Pfam" id="PF24105">
    <property type="entry name" value="Beta-prop_CAF1B_HIR1"/>
    <property type="match status" value="1"/>
</dbReference>
<dbReference type="Pfam" id="PF13634">
    <property type="entry name" value="Nucleoporin_FG"/>
    <property type="match status" value="2"/>
</dbReference>
<name>J4GC72_9APHY</name>
<evidence type="ECO:0000259" key="13">
    <source>
        <dbReference type="Pfam" id="PF13874"/>
    </source>
</evidence>
<dbReference type="InterPro" id="IPR001680">
    <property type="entry name" value="WD40_rpt"/>
</dbReference>
<dbReference type="PROSITE" id="PS50294">
    <property type="entry name" value="WD_REPEATS_REGION"/>
    <property type="match status" value="1"/>
</dbReference>
<evidence type="ECO:0000313" key="15">
    <source>
        <dbReference type="EMBL" id="CCM04498.1"/>
    </source>
</evidence>
<keyword evidence="4" id="KW-0677">Repeat</keyword>
<feature type="compositionally biased region" description="Low complexity" evidence="12">
    <location>
        <begin position="915"/>
        <end position="947"/>
    </location>
</feature>
<evidence type="ECO:0000256" key="3">
    <source>
        <dbReference type="ARBA" id="ARBA00022574"/>
    </source>
</evidence>
<dbReference type="InterPro" id="IPR025574">
    <property type="entry name" value="Nucleoporin_FG_rpt"/>
</dbReference>
<dbReference type="InterPro" id="IPR015943">
    <property type="entry name" value="WD40/YVTN_repeat-like_dom_sf"/>
</dbReference>
<feature type="compositionally biased region" description="Polar residues" evidence="12">
    <location>
        <begin position="1"/>
        <end position="17"/>
    </location>
</feature>
<evidence type="ECO:0000256" key="12">
    <source>
        <dbReference type="SAM" id="MobiDB-lite"/>
    </source>
</evidence>
<feature type="domain" description="CAF1B/HIR1 beta-propeller" evidence="14">
    <location>
        <begin position="647"/>
        <end position="855"/>
    </location>
</feature>
<dbReference type="Gene3D" id="2.130.10.10">
    <property type="entry name" value="YVTN repeat-like/Quinoprotein amine dehydrogenase"/>
    <property type="match status" value="1"/>
</dbReference>
<feature type="domain" description="Nucleoporin Nup54 alpha-helical" evidence="13">
    <location>
        <begin position="430"/>
        <end position="573"/>
    </location>
</feature>
<dbReference type="PROSITE" id="PS50082">
    <property type="entry name" value="WD_REPEATS_2"/>
    <property type="match status" value="3"/>
</dbReference>
<dbReference type="STRING" id="599839.J4GC72"/>
<dbReference type="GO" id="GO:0006335">
    <property type="term" value="P:DNA replication-dependent chromatin assembly"/>
    <property type="evidence" value="ECO:0007669"/>
    <property type="project" value="InterPro"/>
</dbReference>
<dbReference type="GeneID" id="24099409"/>
<feature type="region of interest" description="Disordered" evidence="12">
    <location>
        <begin position="1279"/>
        <end position="1325"/>
    </location>
</feature>